<dbReference type="SUPFAM" id="SSF48452">
    <property type="entry name" value="TPR-like"/>
    <property type="match status" value="2"/>
</dbReference>
<evidence type="ECO:0000259" key="1">
    <source>
        <dbReference type="Pfam" id="PF00931"/>
    </source>
</evidence>
<evidence type="ECO:0000313" key="3">
    <source>
        <dbReference type="Proteomes" id="UP000256269"/>
    </source>
</evidence>
<proteinExistence type="predicted"/>
<dbReference type="PANTHER" id="PTHR46082">
    <property type="entry name" value="ATP/GTP-BINDING PROTEIN-RELATED"/>
    <property type="match status" value="1"/>
</dbReference>
<dbReference type="Pfam" id="PF00931">
    <property type="entry name" value="NB-ARC"/>
    <property type="match status" value="1"/>
</dbReference>
<dbReference type="AlphaFoldDB" id="A0A3E0HI25"/>
<feature type="domain" description="NB-ARC" evidence="1">
    <location>
        <begin position="99"/>
        <end position="235"/>
    </location>
</feature>
<dbReference type="EMBL" id="QUNO01000007">
    <property type="protein sequence ID" value="REH46010.1"/>
    <property type="molecule type" value="Genomic_DNA"/>
</dbReference>
<dbReference type="InterPro" id="IPR027417">
    <property type="entry name" value="P-loop_NTPase"/>
</dbReference>
<dbReference type="PANTHER" id="PTHR46082:SF6">
    <property type="entry name" value="AAA+ ATPASE DOMAIN-CONTAINING PROTEIN-RELATED"/>
    <property type="match status" value="1"/>
</dbReference>
<dbReference type="InterPro" id="IPR011990">
    <property type="entry name" value="TPR-like_helical_dom_sf"/>
</dbReference>
<dbReference type="Pfam" id="PF13374">
    <property type="entry name" value="TPR_10"/>
    <property type="match status" value="2"/>
</dbReference>
<evidence type="ECO:0000313" key="2">
    <source>
        <dbReference type="EMBL" id="REH46010.1"/>
    </source>
</evidence>
<dbReference type="SUPFAM" id="SSF52540">
    <property type="entry name" value="P-loop containing nucleoside triphosphate hydrolases"/>
    <property type="match status" value="1"/>
</dbReference>
<protein>
    <submittedName>
        <fullName evidence="2">Tetratricopeptide repeat protein</fullName>
    </submittedName>
</protein>
<dbReference type="Gene3D" id="3.40.50.300">
    <property type="entry name" value="P-loop containing nucleotide triphosphate hydrolases"/>
    <property type="match status" value="1"/>
</dbReference>
<reference evidence="2 3" key="1">
    <citation type="submission" date="2018-08" db="EMBL/GenBank/DDBJ databases">
        <title>Genomic Encyclopedia of Archaeal and Bacterial Type Strains, Phase II (KMG-II): from individual species to whole genera.</title>
        <authorList>
            <person name="Goeker M."/>
        </authorList>
    </citation>
    <scope>NUCLEOTIDE SEQUENCE [LARGE SCALE GENOMIC DNA]</scope>
    <source>
        <strain evidence="2 3">DSM 45791</strain>
    </source>
</reference>
<name>A0A3E0HI25_9PSEU</name>
<keyword evidence="3" id="KW-1185">Reference proteome</keyword>
<dbReference type="GO" id="GO:0043531">
    <property type="term" value="F:ADP binding"/>
    <property type="evidence" value="ECO:0007669"/>
    <property type="project" value="InterPro"/>
</dbReference>
<dbReference type="Gene3D" id="1.25.40.10">
    <property type="entry name" value="Tetratricopeptide repeat domain"/>
    <property type="match status" value="1"/>
</dbReference>
<comment type="caution">
    <text evidence="2">The sequence shown here is derived from an EMBL/GenBank/DDBJ whole genome shotgun (WGS) entry which is preliminary data.</text>
</comment>
<dbReference type="InterPro" id="IPR002182">
    <property type="entry name" value="NB-ARC"/>
</dbReference>
<accession>A0A3E0HI25</accession>
<gene>
    <name evidence="2" type="ORF">BCF44_107142</name>
</gene>
<dbReference type="Proteomes" id="UP000256269">
    <property type="component" value="Unassembled WGS sequence"/>
</dbReference>
<dbReference type="InterPro" id="IPR053137">
    <property type="entry name" value="NLR-like"/>
</dbReference>
<organism evidence="2 3">
    <name type="scientific">Kutzneria buriramensis</name>
    <dbReference type="NCBI Taxonomy" id="1045776"/>
    <lineage>
        <taxon>Bacteria</taxon>
        <taxon>Bacillati</taxon>
        <taxon>Actinomycetota</taxon>
        <taxon>Actinomycetes</taxon>
        <taxon>Pseudonocardiales</taxon>
        <taxon>Pseudonocardiaceae</taxon>
        <taxon>Kutzneria</taxon>
    </lineage>
</organism>
<sequence length="726" mass="78323">MLSLHDLHTRLRWPASVVDNRRVTQQPDDPVDNGVSGTVSGNVVQAHTINGGVHMHAPAGRVVTLPHRAGIMPPRAAYFQRRTVVEPGLSGDGQARTSVVSGMGGVGKTQLALDYADALWAAGEVDLLAWITAVTREAIMSGYARLAADLTGAEDDDPEYGSQRLLEWLAGTPTRWLIVLDGLQSPRDLHGLWPPVTPTGRALVTTRRRDAALHGHRRRVVEIGVFAPDEAHCYLRAALAARPQLLDGVEGLAARLGYLPLALAQAGAYMLDRDLACAAYQARLSDRRRSLAALLPDADGLPDEHQATVTATWSLSIEQADRLQPFGLAGPLLAVASLMDPNGIPVEVFTTRAVLELLGAMVSRPITEDDARDGLACLQRLSLLTVGKSSSPRAVRTHALVQRATRESQPADQLSVLVLAVADALVQVWPDVERDAVLGQVLRANVDVLYDVGGEHLWEPGVHEVLWRAGRSLGDSGWIVQADEYFDRLHGAAVERLGPDHPDTLSIRSNVAYWRGEAGDPVATLAAFEALLADELRVLGPDHRETLATRGNIARWLGELGDPHAARAALEDLLAAEIEAFGPHDVFCLTTRGDIAYWQGEAGDPVAALDVFEALLADQLRLLGPDHRDTLTTQGNVAYWRGAAGDPVAAVETFEALLVDQSRVLGPGHRAALTTRSHIAFWLGEAGEPARALDAFEALLADLLRVLGPDHPDTLNVHREVARRRP</sequence>